<accession>A0ABW2AX97</accession>
<feature type="domain" description="Tyr recombinase" evidence="3">
    <location>
        <begin position="1"/>
        <end position="181"/>
    </location>
</feature>
<reference evidence="5" key="1">
    <citation type="journal article" date="2019" name="Int. J. Syst. Evol. Microbiol.">
        <title>The Global Catalogue of Microorganisms (GCM) 10K type strain sequencing project: providing services to taxonomists for standard genome sequencing and annotation.</title>
        <authorList>
            <consortium name="The Broad Institute Genomics Platform"/>
            <consortium name="The Broad Institute Genome Sequencing Center for Infectious Disease"/>
            <person name="Wu L."/>
            <person name="Ma J."/>
        </authorList>
    </citation>
    <scope>NUCLEOTIDE SEQUENCE [LARGE SCALE GENOMIC DNA]</scope>
    <source>
        <strain evidence="5">NBRC 106593</strain>
    </source>
</reference>
<comment type="caution">
    <text evidence="4">The sequence shown here is derived from an EMBL/GenBank/DDBJ whole genome shotgun (WGS) entry which is preliminary data.</text>
</comment>
<dbReference type="Gene3D" id="1.10.443.10">
    <property type="entry name" value="Intergrase catalytic core"/>
    <property type="match status" value="1"/>
</dbReference>
<evidence type="ECO:0000259" key="3">
    <source>
        <dbReference type="PROSITE" id="PS51898"/>
    </source>
</evidence>
<dbReference type="Pfam" id="PF00589">
    <property type="entry name" value="Phage_integrase"/>
    <property type="match status" value="1"/>
</dbReference>
<dbReference type="InterPro" id="IPR002104">
    <property type="entry name" value="Integrase_catalytic"/>
</dbReference>
<organism evidence="4 5">
    <name type="scientific">Branchiibius cervicis</name>
    <dbReference type="NCBI Taxonomy" id="908252"/>
    <lineage>
        <taxon>Bacteria</taxon>
        <taxon>Bacillati</taxon>
        <taxon>Actinomycetota</taxon>
        <taxon>Actinomycetes</taxon>
        <taxon>Micrococcales</taxon>
        <taxon>Dermacoccaceae</taxon>
        <taxon>Branchiibius</taxon>
    </lineage>
</organism>
<dbReference type="Proteomes" id="UP001596356">
    <property type="component" value="Unassembled WGS sequence"/>
</dbReference>
<dbReference type="InterPro" id="IPR011010">
    <property type="entry name" value="DNA_brk_join_enz"/>
</dbReference>
<dbReference type="EMBL" id="JBHSWJ010000002">
    <property type="protein sequence ID" value="MFC6715065.1"/>
    <property type="molecule type" value="Genomic_DNA"/>
</dbReference>
<proteinExistence type="predicted"/>
<dbReference type="RefSeq" id="WP_377825517.1">
    <property type="nucleotide sequence ID" value="NZ_JBHSWJ010000002.1"/>
</dbReference>
<gene>
    <name evidence="4" type="ORF">ACFQBT_15130</name>
</gene>
<dbReference type="CDD" id="cd01189">
    <property type="entry name" value="INT_ICEBs1_C_like"/>
    <property type="match status" value="1"/>
</dbReference>
<dbReference type="PANTHER" id="PTHR30349">
    <property type="entry name" value="PHAGE INTEGRASE-RELATED"/>
    <property type="match status" value="1"/>
</dbReference>
<dbReference type="PANTHER" id="PTHR30349:SF64">
    <property type="entry name" value="PROPHAGE INTEGRASE INTD-RELATED"/>
    <property type="match status" value="1"/>
</dbReference>
<evidence type="ECO:0000256" key="2">
    <source>
        <dbReference type="SAM" id="MobiDB-lite"/>
    </source>
</evidence>
<protein>
    <submittedName>
        <fullName evidence="4">Tyrosine-type recombinase/integrase</fullName>
    </submittedName>
</protein>
<dbReference type="SUPFAM" id="SSF56349">
    <property type="entry name" value="DNA breaking-rejoining enzymes"/>
    <property type="match status" value="1"/>
</dbReference>
<keyword evidence="5" id="KW-1185">Reference proteome</keyword>
<sequence length="203" mass="22514">MRPFSEVELESLATAIRVYDDRLADITLIAGWTGLRWSELRALRVRDLIRVPMRMLIVERAAPEGVEVKTTKSRRVRRVPIANRVTPLLDAMTEGKRLDDLLVTTSGGSQLHASAFKRTSHWAKVANGRRIHDLRHTAACLWLARGVDVVTVQTWMGHASIATTNIYLHHLGTGADRAALDLLNTPGHTGGTQPETTRKEDGA</sequence>
<keyword evidence="1" id="KW-0233">DNA recombination</keyword>
<dbReference type="PROSITE" id="PS51898">
    <property type="entry name" value="TYR_RECOMBINASE"/>
    <property type="match status" value="1"/>
</dbReference>
<name>A0ABW2AX97_9MICO</name>
<dbReference type="InterPro" id="IPR013762">
    <property type="entry name" value="Integrase-like_cat_sf"/>
</dbReference>
<evidence type="ECO:0000256" key="1">
    <source>
        <dbReference type="ARBA" id="ARBA00023172"/>
    </source>
</evidence>
<evidence type="ECO:0000313" key="5">
    <source>
        <dbReference type="Proteomes" id="UP001596356"/>
    </source>
</evidence>
<feature type="region of interest" description="Disordered" evidence="2">
    <location>
        <begin position="184"/>
        <end position="203"/>
    </location>
</feature>
<evidence type="ECO:0000313" key="4">
    <source>
        <dbReference type="EMBL" id="MFC6715065.1"/>
    </source>
</evidence>
<dbReference type="InterPro" id="IPR050090">
    <property type="entry name" value="Tyrosine_recombinase_XerCD"/>
</dbReference>